<dbReference type="InterPro" id="IPR036388">
    <property type="entry name" value="WH-like_DNA-bd_sf"/>
</dbReference>
<dbReference type="InterPro" id="IPR013196">
    <property type="entry name" value="HTH_11"/>
</dbReference>
<comment type="caution">
    <text evidence="4">The sequence shown here is derived from an EMBL/GenBank/DDBJ whole genome shotgun (WGS) entry which is preliminary data.</text>
</comment>
<dbReference type="InterPro" id="IPR001034">
    <property type="entry name" value="DeoR_HTH"/>
</dbReference>
<dbReference type="PROSITE" id="PS52050">
    <property type="entry name" value="WYL"/>
    <property type="match status" value="1"/>
</dbReference>
<keyword evidence="2" id="KW-0804">Transcription</keyword>
<protein>
    <submittedName>
        <fullName evidence="4">DNA-binding protein</fullName>
    </submittedName>
</protein>
<keyword evidence="1" id="KW-0805">Transcription regulation</keyword>
<organism evidence="4 5">
    <name type="scientific">Flavihumibacter stibioxidans</name>
    <dbReference type="NCBI Taxonomy" id="1834163"/>
    <lineage>
        <taxon>Bacteria</taxon>
        <taxon>Pseudomonadati</taxon>
        <taxon>Bacteroidota</taxon>
        <taxon>Chitinophagia</taxon>
        <taxon>Chitinophagales</taxon>
        <taxon>Chitinophagaceae</taxon>
        <taxon>Flavihumibacter</taxon>
    </lineage>
</organism>
<dbReference type="Pfam" id="PF08279">
    <property type="entry name" value="HTH_11"/>
    <property type="match status" value="1"/>
</dbReference>
<evidence type="ECO:0000259" key="3">
    <source>
        <dbReference type="PROSITE" id="PS51000"/>
    </source>
</evidence>
<dbReference type="Gene3D" id="1.10.10.10">
    <property type="entry name" value="Winged helix-like DNA-binding domain superfamily/Winged helix DNA-binding domain"/>
    <property type="match status" value="1"/>
</dbReference>
<dbReference type="InterPro" id="IPR028349">
    <property type="entry name" value="PafC-like"/>
</dbReference>
<dbReference type="GO" id="GO:0003677">
    <property type="term" value="F:DNA binding"/>
    <property type="evidence" value="ECO:0007669"/>
    <property type="project" value="UniProtKB-KW"/>
</dbReference>
<name>A0ABR7M5H4_9BACT</name>
<dbReference type="Pfam" id="PF13280">
    <property type="entry name" value="WYL"/>
    <property type="match status" value="1"/>
</dbReference>
<dbReference type="PROSITE" id="PS51000">
    <property type="entry name" value="HTH_DEOR_2"/>
    <property type="match status" value="1"/>
</dbReference>
<dbReference type="EMBL" id="MBUA01000001">
    <property type="protein sequence ID" value="MBC6489774.1"/>
    <property type="molecule type" value="Genomic_DNA"/>
</dbReference>
<evidence type="ECO:0000313" key="5">
    <source>
        <dbReference type="Proteomes" id="UP000765802"/>
    </source>
</evidence>
<keyword evidence="4" id="KW-0238">DNA-binding</keyword>
<reference evidence="4 5" key="1">
    <citation type="submission" date="2016-07" db="EMBL/GenBank/DDBJ databases">
        <title>Genome analysis of Flavihumibacter stibioxidans YS-17.</title>
        <authorList>
            <person name="Shi K."/>
            <person name="Han Y."/>
            <person name="Wang G."/>
        </authorList>
    </citation>
    <scope>NUCLEOTIDE SEQUENCE [LARGE SCALE GENOMIC DNA]</scope>
    <source>
        <strain evidence="4 5">YS-17</strain>
    </source>
</reference>
<dbReference type="PIRSF" id="PIRSF016838">
    <property type="entry name" value="PafC"/>
    <property type="match status" value="1"/>
</dbReference>
<dbReference type="RefSeq" id="WP_187255127.1">
    <property type="nucleotide sequence ID" value="NZ_JBHULF010000006.1"/>
</dbReference>
<proteinExistence type="predicted"/>
<dbReference type="InterPro" id="IPR051534">
    <property type="entry name" value="CBASS_pafABC_assoc_protein"/>
</dbReference>
<dbReference type="PANTHER" id="PTHR34580:SF3">
    <property type="entry name" value="PROTEIN PAFB"/>
    <property type="match status" value="1"/>
</dbReference>
<evidence type="ECO:0000256" key="2">
    <source>
        <dbReference type="ARBA" id="ARBA00023163"/>
    </source>
</evidence>
<evidence type="ECO:0000256" key="1">
    <source>
        <dbReference type="ARBA" id="ARBA00023015"/>
    </source>
</evidence>
<dbReference type="SUPFAM" id="SSF46785">
    <property type="entry name" value="Winged helix' DNA-binding domain"/>
    <property type="match status" value="1"/>
</dbReference>
<dbReference type="SMART" id="SM00420">
    <property type="entry name" value="HTH_DEOR"/>
    <property type="match status" value="1"/>
</dbReference>
<accession>A0ABR7M5H4</accession>
<sequence length="312" mass="36096">MNRIDRLTAILIQLQSRRIVKAQDIADRYDISLRTVYRDIRALEESGVPILGEAGVGYSLMEGYRLPPVMFTREEALAFLTAEKLVEKLTDPTNSRNFRSAMDKVRAVLRTTEKDLLEHIDDHIEVLNGHHFQLTNADLNLHQSILRGIAENKVLRLKYFSSYKQEKTERSIEPVGIFYLGSHWHLVAWCRMRKDYRDFRLDRIAGLTITDEVFVPGHPSLKAYLKEYFKEKELTEVVLHVQKEKAAYLGDQKYFNGLVSEKDLGNAIEMVFMAPSLEGMARWYMMICDIAEIRLPAALKSRVKELSRFLGV</sequence>
<dbReference type="InterPro" id="IPR036390">
    <property type="entry name" value="WH_DNA-bd_sf"/>
</dbReference>
<gene>
    <name evidence="4" type="ORF">BC349_02260</name>
</gene>
<keyword evidence="5" id="KW-1185">Reference proteome</keyword>
<dbReference type="PANTHER" id="PTHR34580">
    <property type="match status" value="1"/>
</dbReference>
<dbReference type="Proteomes" id="UP000765802">
    <property type="component" value="Unassembled WGS sequence"/>
</dbReference>
<evidence type="ECO:0000313" key="4">
    <source>
        <dbReference type="EMBL" id="MBC6489774.1"/>
    </source>
</evidence>
<feature type="domain" description="HTH deoR-type" evidence="3">
    <location>
        <begin position="3"/>
        <end position="58"/>
    </location>
</feature>
<dbReference type="InterPro" id="IPR026881">
    <property type="entry name" value="WYL_dom"/>
</dbReference>